<dbReference type="InterPro" id="IPR050834">
    <property type="entry name" value="Glycosyltransf_2"/>
</dbReference>
<evidence type="ECO:0000259" key="1">
    <source>
        <dbReference type="Pfam" id="PF00535"/>
    </source>
</evidence>
<organism evidence="2">
    <name type="scientific">Candidatus Tenderia electrophaga</name>
    <dbReference type="NCBI Taxonomy" id="1748243"/>
    <lineage>
        <taxon>Bacteria</taxon>
        <taxon>Pseudomonadati</taxon>
        <taxon>Pseudomonadota</taxon>
        <taxon>Gammaproteobacteria</taxon>
        <taxon>Candidatus Tenderiales</taxon>
        <taxon>Candidatus Tenderiaceae</taxon>
        <taxon>Candidatus Tenderia</taxon>
    </lineage>
</organism>
<dbReference type="SUPFAM" id="SSF53448">
    <property type="entry name" value="Nucleotide-diphospho-sugar transferases"/>
    <property type="match status" value="1"/>
</dbReference>
<dbReference type="Pfam" id="PF00535">
    <property type="entry name" value="Glycos_transf_2"/>
    <property type="match status" value="1"/>
</dbReference>
<gene>
    <name evidence="2" type="ORF">ENJ65_05975</name>
</gene>
<feature type="domain" description="Glycosyltransferase 2-like" evidence="1">
    <location>
        <begin position="11"/>
        <end position="137"/>
    </location>
</feature>
<comment type="caution">
    <text evidence="2">The sequence shown here is derived from an EMBL/GenBank/DDBJ whole genome shotgun (WGS) entry which is preliminary data.</text>
</comment>
<dbReference type="EMBL" id="DRNF01000376">
    <property type="protein sequence ID" value="HHJ81163.1"/>
    <property type="molecule type" value="Genomic_DNA"/>
</dbReference>
<dbReference type="InterPro" id="IPR001173">
    <property type="entry name" value="Glyco_trans_2-like"/>
</dbReference>
<accession>A0A832J5X6</accession>
<dbReference type="AlphaFoldDB" id="A0A832J5X6"/>
<dbReference type="PANTHER" id="PTHR43685">
    <property type="entry name" value="GLYCOSYLTRANSFERASE"/>
    <property type="match status" value="1"/>
</dbReference>
<dbReference type="InterPro" id="IPR029044">
    <property type="entry name" value="Nucleotide-diphossugar_trans"/>
</dbReference>
<protein>
    <submittedName>
        <fullName evidence="2">Glycosyltransferase family 2 protein</fullName>
    </submittedName>
</protein>
<dbReference type="PANTHER" id="PTHR43685:SF11">
    <property type="entry name" value="GLYCOSYLTRANSFERASE TAGX-RELATED"/>
    <property type="match status" value="1"/>
</dbReference>
<name>A0A832J5X6_9GAMM</name>
<reference evidence="2" key="1">
    <citation type="journal article" date="2020" name="mSystems">
        <title>Genome- and Community-Level Interaction Insights into Carbon Utilization and Element Cycling Functions of Hydrothermarchaeota in Hydrothermal Sediment.</title>
        <authorList>
            <person name="Zhou Z."/>
            <person name="Liu Y."/>
            <person name="Xu W."/>
            <person name="Pan J."/>
            <person name="Luo Z.H."/>
            <person name="Li M."/>
        </authorList>
    </citation>
    <scope>NUCLEOTIDE SEQUENCE [LARGE SCALE GENOMIC DNA]</scope>
    <source>
        <strain evidence="2">HyVt-505</strain>
    </source>
</reference>
<dbReference type="Proteomes" id="UP000885832">
    <property type="component" value="Unassembled WGS sequence"/>
</dbReference>
<sequence>MSNPYPGPAFTVIIAVYNGEKTIAGAIQSVLDQTYPAHEIIVIDDGSTDDTAEQVKQFGGAVQYIYQQNAGVAAARNAGVDKARGDWLAFLDADDYYYPHRLKWQAELLQRHSRLDFMTGDFDYVYPDGSLIRRSMDSTEVGRQLLQQAAGSQGIVMTGELLGGFVESHFGDTHTLAMPRQTFIELGGYPVGVKVCEDVNLLIRLCARSQQVGVVCRPMAAYVIHQDGATRSDPLRAQQQTLQALLPLRTSLATAPDIIREGLDGCIRHARLDLAYALIKAGRKFEAVRTMLPLVKERPGLTSLRDVASIIKG</sequence>
<dbReference type="Gene3D" id="3.90.550.10">
    <property type="entry name" value="Spore Coat Polysaccharide Biosynthesis Protein SpsA, Chain A"/>
    <property type="match status" value="1"/>
</dbReference>
<proteinExistence type="predicted"/>
<dbReference type="CDD" id="cd00761">
    <property type="entry name" value="Glyco_tranf_GTA_type"/>
    <property type="match status" value="1"/>
</dbReference>
<evidence type="ECO:0000313" key="2">
    <source>
        <dbReference type="EMBL" id="HHJ81163.1"/>
    </source>
</evidence>